<reference evidence="2 3" key="1">
    <citation type="submission" date="2016-10" db="EMBL/GenBank/DDBJ databases">
        <authorList>
            <person name="Varghese N."/>
            <person name="Submissions S."/>
        </authorList>
    </citation>
    <scope>NUCLEOTIDE SEQUENCE [LARGE SCALE GENOMIC DNA]</scope>
    <source>
        <strain evidence="2 3">LMG 22274</strain>
    </source>
</reference>
<comment type="caution">
    <text evidence="2">The sequence shown here is derived from an EMBL/GenBank/DDBJ whole genome shotgun (WGS) entry which is preliminary data.</text>
</comment>
<sequence length="148" mass="15646">MNTLRIRSRTASCMAILGACAVSLGYGLDAQAAGPFDGAWNVTLNCPTAPDNTLSYTWQFPATVVQGVLHGEHGLKDGGGWLTLDGKIEPDGSSTLMANGLTNAPAYAVGHPQPRTPYTYEVSAHFDAASGSGQRTTTRHCDFVFVKQ</sequence>
<dbReference type="Proteomes" id="UP000183529">
    <property type="component" value="Unassembled WGS sequence"/>
</dbReference>
<keyword evidence="1" id="KW-0732">Signal</keyword>
<dbReference type="PROSITE" id="PS51257">
    <property type="entry name" value="PROKAR_LIPOPROTEIN"/>
    <property type="match status" value="1"/>
</dbReference>
<feature type="signal peptide" evidence="1">
    <location>
        <begin position="1"/>
        <end position="32"/>
    </location>
</feature>
<gene>
    <name evidence="2" type="ORF">SAMN05216550_11289</name>
</gene>
<organism evidence="2 3">
    <name type="scientific">Paraburkholderia tropica</name>
    <dbReference type="NCBI Taxonomy" id="92647"/>
    <lineage>
        <taxon>Bacteria</taxon>
        <taxon>Pseudomonadati</taxon>
        <taxon>Pseudomonadota</taxon>
        <taxon>Betaproteobacteria</taxon>
        <taxon>Burkholderiales</taxon>
        <taxon>Burkholderiaceae</taxon>
        <taxon>Paraburkholderia</taxon>
    </lineage>
</organism>
<dbReference type="EMBL" id="FNZM01000012">
    <property type="protein sequence ID" value="SEJ98696.1"/>
    <property type="molecule type" value="Genomic_DNA"/>
</dbReference>
<protein>
    <submittedName>
        <fullName evidence="2">Uncharacterized protein</fullName>
    </submittedName>
</protein>
<evidence type="ECO:0000313" key="3">
    <source>
        <dbReference type="Proteomes" id="UP000183529"/>
    </source>
</evidence>
<accession>A0AAQ1GIC4</accession>
<name>A0AAQ1GIC4_9BURK</name>
<evidence type="ECO:0000256" key="1">
    <source>
        <dbReference type="SAM" id="SignalP"/>
    </source>
</evidence>
<evidence type="ECO:0000313" key="2">
    <source>
        <dbReference type="EMBL" id="SEJ98696.1"/>
    </source>
</evidence>
<dbReference type="AlphaFoldDB" id="A0AAQ1GIC4"/>
<feature type="chain" id="PRO_5043003782" evidence="1">
    <location>
        <begin position="33"/>
        <end position="148"/>
    </location>
</feature>
<proteinExistence type="predicted"/>